<feature type="transmembrane region" description="Helical" evidence="12">
    <location>
        <begin position="296"/>
        <end position="317"/>
    </location>
</feature>
<accession>A0A8H5HT41</accession>
<dbReference type="PANTHER" id="PTHR24161">
    <property type="entry name" value="ANK_REP_REGION DOMAIN-CONTAINING PROTEIN-RELATED"/>
    <property type="match status" value="1"/>
</dbReference>
<evidence type="ECO:0000313" key="15">
    <source>
        <dbReference type="EMBL" id="KAF5388751.1"/>
    </source>
</evidence>
<dbReference type="EC" id="2.3.1.225" evidence="12"/>
<dbReference type="GO" id="GO:0016020">
    <property type="term" value="C:membrane"/>
    <property type="evidence" value="ECO:0007669"/>
    <property type="project" value="UniProtKB-SubCell"/>
</dbReference>
<comment type="subcellular location">
    <subcellularLocation>
        <location evidence="1">Membrane</location>
        <topology evidence="1">Multi-pass membrane protein</topology>
    </subcellularLocation>
</comment>
<organism evidence="15 16">
    <name type="scientific">Collybiopsis confluens</name>
    <dbReference type="NCBI Taxonomy" id="2823264"/>
    <lineage>
        <taxon>Eukaryota</taxon>
        <taxon>Fungi</taxon>
        <taxon>Dikarya</taxon>
        <taxon>Basidiomycota</taxon>
        <taxon>Agaricomycotina</taxon>
        <taxon>Agaricomycetes</taxon>
        <taxon>Agaricomycetidae</taxon>
        <taxon>Agaricales</taxon>
        <taxon>Marasmiineae</taxon>
        <taxon>Omphalotaceae</taxon>
        <taxon>Collybiopsis</taxon>
    </lineage>
</organism>
<evidence type="ECO:0000313" key="16">
    <source>
        <dbReference type="Proteomes" id="UP000518752"/>
    </source>
</evidence>
<evidence type="ECO:0000256" key="7">
    <source>
        <dbReference type="ARBA" id="ARBA00023136"/>
    </source>
</evidence>
<name>A0A8H5HT41_9AGAR</name>
<sequence>MPSTPGTPSGKAAPVASLSETQTVVQEEPDTIFLAAQRGDLQLLQSLLAQGSHATDRDSQNITALHWAAINAHLHICRELLDRGAEVDARGGDLDATPMQWAARNGYLYVVKLLLEWGADPTLADGQGYNALHLITHSSAVMPLLYLLQQQKVSVDSTDSQGHTALMWAAYQGDAVSVDVLLKHGADVHAKDEGGLTPLHWAVVRGNKVVIKKLLESGADVSAKDSGSRTPRDMAVELKSIGPWKRAMEEGGWDEYGVPRKPLFSDPKYTSFAIFILPTPLIALVFNTIAVSWLPWYTSLILAAAECFAAGHILTRVLLGRKPQAESPFFAGIIFASLVTVVWCWATILTNVHEHPTAHLIFIVSASLCLYNFWRAVCLDPGFAPNRLTNEVEGLAGEGRLNGQTFCVNCMARKPLRSKHCRICNRCTARHDHHCPWIWNCVGSNNHRQFVLFLLNLVIGIITFVYLTYQYFAAAPEMEPLHTCPLPDPACRLLGTKSNIFLLTTALWSALQLTWTFILLGAQLWQIARQMTSYEVSNVGRYGFMGGRGVIGVGQMGAQHSHGSPLSAAESLEAVPGGTSHSLSHPHSHNHPHSLRGAGGLLTLPCKICSLCASCPGASFLLRITGLERFTARGGAARGLASSTAPQNPFDLGPYLNCMDFWGMGKEMGVRWETCYDIPPEGFKKAREARLLDERERGERAEVEPNGGRKGRRFWPGMKRVFSMRMGRHSSYEYEPLAQV</sequence>
<feature type="region of interest" description="Disordered" evidence="13">
    <location>
        <begin position="1"/>
        <end position="22"/>
    </location>
</feature>
<dbReference type="Pfam" id="PF01529">
    <property type="entry name" value="DHHC"/>
    <property type="match status" value="1"/>
</dbReference>
<keyword evidence="5 12" id="KW-1133">Transmembrane helix</keyword>
<dbReference type="Pfam" id="PF12796">
    <property type="entry name" value="Ank_2"/>
    <property type="match status" value="2"/>
</dbReference>
<comment type="domain">
    <text evidence="12">The DHHC domain is required for palmitoyltransferase activity.</text>
</comment>
<dbReference type="GO" id="GO:0019706">
    <property type="term" value="F:protein-cysteine S-palmitoyltransferase activity"/>
    <property type="evidence" value="ECO:0007669"/>
    <property type="project" value="UniProtKB-EC"/>
</dbReference>
<evidence type="ECO:0000256" key="9">
    <source>
        <dbReference type="ARBA" id="ARBA00023288"/>
    </source>
</evidence>
<proteinExistence type="inferred from homology"/>
<feature type="repeat" description="ANK" evidence="11">
    <location>
        <begin position="60"/>
        <end position="92"/>
    </location>
</feature>
<comment type="similarity">
    <text evidence="2">Belongs to the DHHC palmitoyltransferase family. AKR/ZDHHC17 subfamily.</text>
</comment>
<evidence type="ECO:0000256" key="6">
    <source>
        <dbReference type="ARBA" id="ARBA00023043"/>
    </source>
</evidence>
<dbReference type="SMART" id="SM00248">
    <property type="entry name" value="ANK"/>
    <property type="match status" value="5"/>
</dbReference>
<feature type="transmembrane region" description="Helical" evidence="12">
    <location>
        <begin position="356"/>
        <end position="374"/>
    </location>
</feature>
<keyword evidence="8" id="KW-0564">Palmitate</keyword>
<feature type="transmembrane region" description="Helical" evidence="12">
    <location>
        <begin position="500"/>
        <end position="522"/>
    </location>
</feature>
<feature type="domain" description="Palmitoyltransferase DHHC" evidence="14">
    <location>
        <begin position="403"/>
        <end position="536"/>
    </location>
</feature>
<dbReference type="PRINTS" id="PR01415">
    <property type="entry name" value="ANKYRIN"/>
</dbReference>
<keyword evidence="3 12" id="KW-0812">Transmembrane</keyword>
<feature type="transmembrane region" description="Helical" evidence="12">
    <location>
        <begin position="329"/>
        <end position="350"/>
    </location>
</feature>
<evidence type="ECO:0000259" key="14">
    <source>
        <dbReference type="Pfam" id="PF01529"/>
    </source>
</evidence>
<feature type="transmembrane region" description="Helical" evidence="12">
    <location>
        <begin position="450"/>
        <end position="472"/>
    </location>
</feature>
<dbReference type="PROSITE" id="PS50088">
    <property type="entry name" value="ANK_REPEAT"/>
    <property type="match status" value="4"/>
</dbReference>
<feature type="repeat" description="ANK" evidence="11">
    <location>
        <begin position="194"/>
        <end position="226"/>
    </location>
</feature>
<dbReference type="PANTHER" id="PTHR24161:SF85">
    <property type="entry name" value="PALMITOYLTRANSFERASE HIP14"/>
    <property type="match status" value="1"/>
</dbReference>
<keyword evidence="9" id="KW-0449">Lipoprotein</keyword>
<dbReference type="Proteomes" id="UP000518752">
    <property type="component" value="Unassembled WGS sequence"/>
</dbReference>
<comment type="catalytic activity">
    <reaction evidence="10 12">
        <text>L-cysteinyl-[protein] + hexadecanoyl-CoA = S-hexadecanoyl-L-cysteinyl-[protein] + CoA</text>
        <dbReference type="Rhea" id="RHEA:36683"/>
        <dbReference type="Rhea" id="RHEA-COMP:10131"/>
        <dbReference type="Rhea" id="RHEA-COMP:11032"/>
        <dbReference type="ChEBI" id="CHEBI:29950"/>
        <dbReference type="ChEBI" id="CHEBI:57287"/>
        <dbReference type="ChEBI" id="CHEBI:57379"/>
        <dbReference type="ChEBI" id="CHEBI:74151"/>
        <dbReference type="EC" id="2.3.1.225"/>
    </reaction>
</comment>
<dbReference type="InterPro" id="IPR036770">
    <property type="entry name" value="Ankyrin_rpt-contain_sf"/>
</dbReference>
<dbReference type="InterPro" id="IPR002110">
    <property type="entry name" value="Ankyrin_rpt"/>
</dbReference>
<dbReference type="Gene3D" id="1.25.40.20">
    <property type="entry name" value="Ankyrin repeat-containing domain"/>
    <property type="match status" value="3"/>
</dbReference>
<keyword evidence="6 11" id="KW-0040">ANK repeat</keyword>
<dbReference type="InterPro" id="IPR001594">
    <property type="entry name" value="Palmitoyltrfase_DHHC"/>
</dbReference>
<evidence type="ECO:0000256" key="1">
    <source>
        <dbReference type="ARBA" id="ARBA00004141"/>
    </source>
</evidence>
<feature type="transmembrane region" description="Helical" evidence="12">
    <location>
        <begin position="269"/>
        <end position="290"/>
    </location>
</feature>
<reference evidence="15 16" key="1">
    <citation type="journal article" date="2020" name="ISME J.">
        <title>Uncovering the hidden diversity of litter-decomposition mechanisms in mushroom-forming fungi.</title>
        <authorList>
            <person name="Floudas D."/>
            <person name="Bentzer J."/>
            <person name="Ahren D."/>
            <person name="Johansson T."/>
            <person name="Persson P."/>
            <person name="Tunlid A."/>
        </authorList>
    </citation>
    <scope>NUCLEOTIDE SEQUENCE [LARGE SCALE GENOMIC DNA]</scope>
    <source>
        <strain evidence="15 16">CBS 406.79</strain>
    </source>
</reference>
<dbReference type="PROSITE" id="PS50216">
    <property type="entry name" value="DHHC"/>
    <property type="match status" value="1"/>
</dbReference>
<keyword evidence="12" id="KW-0012">Acyltransferase</keyword>
<evidence type="ECO:0000256" key="12">
    <source>
        <dbReference type="RuleBase" id="RU079119"/>
    </source>
</evidence>
<evidence type="ECO:0000256" key="2">
    <source>
        <dbReference type="ARBA" id="ARBA00010104"/>
    </source>
</evidence>
<feature type="repeat" description="ANK" evidence="11">
    <location>
        <begin position="161"/>
        <end position="193"/>
    </location>
</feature>
<dbReference type="SUPFAM" id="SSF48403">
    <property type="entry name" value="Ankyrin repeat"/>
    <property type="match status" value="1"/>
</dbReference>
<evidence type="ECO:0000256" key="11">
    <source>
        <dbReference type="PROSITE-ProRule" id="PRU00023"/>
    </source>
</evidence>
<evidence type="ECO:0000256" key="8">
    <source>
        <dbReference type="ARBA" id="ARBA00023139"/>
    </source>
</evidence>
<dbReference type="OrthoDB" id="6781668at2759"/>
<evidence type="ECO:0000256" key="13">
    <source>
        <dbReference type="SAM" id="MobiDB-lite"/>
    </source>
</evidence>
<evidence type="ECO:0000256" key="3">
    <source>
        <dbReference type="ARBA" id="ARBA00022692"/>
    </source>
</evidence>
<keyword evidence="7 12" id="KW-0472">Membrane</keyword>
<keyword evidence="4" id="KW-0677">Repeat</keyword>
<dbReference type="AlphaFoldDB" id="A0A8H5HT41"/>
<gene>
    <name evidence="15" type="ORF">D9757_004818</name>
</gene>
<evidence type="ECO:0000256" key="4">
    <source>
        <dbReference type="ARBA" id="ARBA00022737"/>
    </source>
</evidence>
<feature type="repeat" description="ANK" evidence="11">
    <location>
        <begin position="94"/>
        <end position="126"/>
    </location>
</feature>
<dbReference type="PROSITE" id="PS50297">
    <property type="entry name" value="ANK_REP_REGION"/>
    <property type="match status" value="4"/>
</dbReference>
<keyword evidence="16" id="KW-1185">Reference proteome</keyword>
<keyword evidence="12" id="KW-0808">Transferase</keyword>
<comment type="caution">
    <text evidence="15">The sequence shown here is derived from an EMBL/GenBank/DDBJ whole genome shotgun (WGS) entry which is preliminary data.</text>
</comment>
<protein>
    <recommendedName>
        <fullName evidence="12">Palmitoyltransferase</fullName>
        <ecNumber evidence="12">2.3.1.225</ecNumber>
    </recommendedName>
</protein>
<dbReference type="EMBL" id="JAACJN010000028">
    <property type="protein sequence ID" value="KAF5388751.1"/>
    <property type="molecule type" value="Genomic_DNA"/>
</dbReference>
<evidence type="ECO:0000256" key="10">
    <source>
        <dbReference type="ARBA" id="ARBA00048048"/>
    </source>
</evidence>
<evidence type="ECO:0000256" key="5">
    <source>
        <dbReference type="ARBA" id="ARBA00022989"/>
    </source>
</evidence>